<comment type="caution">
    <text evidence="5">The sequence shown here is derived from an EMBL/GenBank/DDBJ whole genome shotgun (WGS) entry which is preliminary data.</text>
</comment>
<dbReference type="SMART" id="SM00360">
    <property type="entry name" value="RRM"/>
    <property type="match status" value="3"/>
</dbReference>
<evidence type="ECO:0000256" key="1">
    <source>
        <dbReference type="ARBA" id="ARBA00022884"/>
    </source>
</evidence>
<feature type="domain" description="RRM" evidence="4">
    <location>
        <begin position="32"/>
        <end position="106"/>
    </location>
</feature>
<gene>
    <name evidence="5" type="ORF">WJX84_006759</name>
</gene>
<dbReference type="InterPro" id="IPR052462">
    <property type="entry name" value="SLIRP/GR-RBP-like"/>
</dbReference>
<dbReference type="InterPro" id="IPR035979">
    <property type="entry name" value="RBD_domain_sf"/>
</dbReference>
<dbReference type="GO" id="GO:0003723">
    <property type="term" value="F:RNA binding"/>
    <property type="evidence" value="ECO:0007669"/>
    <property type="project" value="UniProtKB-UniRule"/>
</dbReference>
<proteinExistence type="predicted"/>
<dbReference type="PANTHER" id="PTHR48027">
    <property type="entry name" value="HETEROGENEOUS NUCLEAR RIBONUCLEOPROTEIN 87F-RELATED"/>
    <property type="match status" value="1"/>
</dbReference>
<accession>A0AAW1TBB0</accession>
<reference evidence="5 6" key="1">
    <citation type="journal article" date="2024" name="Nat. Commun.">
        <title>Phylogenomics reveals the evolutionary origins of lichenization in chlorophyte algae.</title>
        <authorList>
            <person name="Puginier C."/>
            <person name="Libourel C."/>
            <person name="Otte J."/>
            <person name="Skaloud P."/>
            <person name="Haon M."/>
            <person name="Grisel S."/>
            <person name="Petersen M."/>
            <person name="Berrin J.G."/>
            <person name="Delaux P.M."/>
            <person name="Dal Grande F."/>
            <person name="Keller J."/>
        </authorList>
    </citation>
    <scope>NUCLEOTIDE SEQUENCE [LARGE SCALE GENOMIC DNA]</scope>
    <source>
        <strain evidence="5 6">SAG 2523</strain>
    </source>
</reference>
<evidence type="ECO:0000259" key="4">
    <source>
        <dbReference type="PROSITE" id="PS50102"/>
    </source>
</evidence>
<evidence type="ECO:0000256" key="2">
    <source>
        <dbReference type="PROSITE-ProRule" id="PRU00176"/>
    </source>
</evidence>
<feature type="region of interest" description="Disordered" evidence="3">
    <location>
        <begin position="588"/>
        <end position="618"/>
    </location>
</feature>
<keyword evidence="1 2" id="KW-0694">RNA-binding</keyword>
<dbReference type="Gene3D" id="3.30.70.330">
    <property type="match status" value="3"/>
</dbReference>
<evidence type="ECO:0000313" key="5">
    <source>
        <dbReference type="EMBL" id="KAK9866528.1"/>
    </source>
</evidence>
<dbReference type="PROSITE" id="PS50102">
    <property type="entry name" value="RRM"/>
    <property type="match status" value="3"/>
</dbReference>
<feature type="domain" description="RRM" evidence="4">
    <location>
        <begin position="405"/>
        <end position="485"/>
    </location>
</feature>
<evidence type="ECO:0000256" key="3">
    <source>
        <dbReference type="SAM" id="MobiDB-lite"/>
    </source>
</evidence>
<keyword evidence="6" id="KW-1185">Reference proteome</keyword>
<dbReference type="Proteomes" id="UP001485043">
    <property type="component" value="Unassembled WGS sequence"/>
</dbReference>
<dbReference type="CDD" id="cd00590">
    <property type="entry name" value="RRM_SF"/>
    <property type="match status" value="1"/>
</dbReference>
<dbReference type="InterPro" id="IPR012677">
    <property type="entry name" value="Nucleotide-bd_a/b_plait_sf"/>
</dbReference>
<protein>
    <recommendedName>
        <fullName evidence="4">RRM domain-containing protein</fullName>
    </recommendedName>
</protein>
<feature type="compositionally biased region" description="Polar residues" evidence="3">
    <location>
        <begin position="588"/>
        <end position="597"/>
    </location>
</feature>
<dbReference type="Pfam" id="PF00076">
    <property type="entry name" value="RRM_1"/>
    <property type="match status" value="3"/>
</dbReference>
<dbReference type="InterPro" id="IPR000504">
    <property type="entry name" value="RRM_dom"/>
</dbReference>
<sequence length="713" mass="75885">MNANTIAFGLSARPGLCGSDENTRMEDHPPNSRIFVVCGKAAELELLTGAFECFGPIQSVKMVRDKGVAYIKFRRASAAAAAIETMHEAVLNDGRGPLLKVMLAEAPNSRRGSHSRQQSDSEGLTDPDNVPARSRLFLVVPKTANGKSIEAEMEAFKDLQYCKTDLIATKGIVFCKYAKSSSALMALEEIAERGTLAGYKIKCMLAEPKGKRGRAEVAWSSEPQSPAHRAARLTGGLSHRPSYAAPPSPLAGSMTGYPMPFLGAASHGLPLTGHPSMHMEGRSASSEIPREAPPPVSAPPAHLPGVDAASQAAALNALASLQSIAAAQGAATLGQAPPTLLPSRPLDIAAFQRHQAGLGALGGLTSGMVNTGGTSLLDNLGFGTPTSTTLGQPCEISDETMGSQNRLFVVVHKSVSEQTMRQLFRVFPGMEYCDLKHDHVTGLSKGFGYVKFSHSASAMAALEQLNGLEFPPASGHYLKVMWAEPMTPRLPAKYSNLLASDSGPPTMADSNFSEGSILQQTAETGDESVALGQHELARAAAGMPPQMHLRDSGLQGLGAGMLSHDDSTSLSETLDHNVEVAAVQNSLANMSMPQPRQESPAPESRLRSPHGSEVSWDGQSRAALESGRLYTHLTRPLPDYCLEHIFSKYGKVEYVRLMADKRFGIVKFATPEPALRAMECLNGSEICGEVLSVLLTNPMQSLRTSRRARLAGS</sequence>
<organism evidence="5 6">
    <name type="scientific">Apatococcus fuscideae</name>
    <dbReference type="NCBI Taxonomy" id="2026836"/>
    <lineage>
        <taxon>Eukaryota</taxon>
        <taxon>Viridiplantae</taxon>
        <taxon>Chlorophyta</taxon>
        <taxon>core chlorophytes</taxon>
        <taxon>Trebouxiophyceae</taxon>
        <taxon>Chlorellales</taxon>
        <taxon>Chlorellaceae</taxon>
        <taxon>Apatococcus</taxon>
    </lineage>
</organism>
<feature type="domain" description="RRM" evidence="4">
    <location>
        <begin position="622"/>
        <end position="698"/>
    </location>
</feature>
<dbReference type="SUPFAM" id="SSF54928">
    <property type="entry name" value="RNA-binding domain, RBD"/>
    <property type="match status" value="4"/>
</dbReference>
<name>A0AAW1TBB0_9CHLO</name>
<feature type="region of interest" description="Disordered" evidence="3">
    <location>
        <begin position="272"/>
        <end position="304"/>
    </location>
</feature>
<evidence type="ECO:0000313" key="6">
    <source>
        <dbReference type="Proteomes" id="UP001485043"/>
    </source>
</evidence>
<dbReference type="AlphaFoldDB" id="A0AAW1TBB0"/>
<feature type="region of interest" description="Disordered" evidence="3">
    <location>
        <begin position="106"/>
        <end position="129"/>
    </location>
</feature>
<dbReference type="EMBL" id="JALJOV010000154">
    <property type="protein sequence ID" value="KAK9866528.1"/>
    <property type="molecule type" value="Genomic_DNA"/>
</dbReference>
<feature type="region of interest" description="Disordered" evidence="3">
    <location>
        <begin position="216"/>
        <end position="247"/>
    </location>
</feature>
<feature type="compositionally biased region" description="Pro residues" evidence="3">
    <location>
        <begin position="291"/>
        <end position="302"/>
    </location>
</feature>